<accession>A0A832ED32</accession>
<dbReference type="Gene3D" id="2.20.28.30">
    <property type="entry name" value="RNA polymerase ii, chain L"/>
    <property type="match status" value="1"/>
</dbReference>
<organism evidence="1">
    <name type="scientific">Desulfacinum infernum</name>
    <dbReference type="NCBI Taxonomy" id="35837"/>
    <lineage>
        <taxon>Bacteria</taxon>
        <taxon>Pseudomonadati</taxon>
        <taxon>Thermodesulfobacteriota</taxon>
        <taxon>Syntrophobacteria</taxon>
        <taxon>Syntrophobacterales</taxon>
        <taxon>Syntrophobacteraceae</taxon>
        <taxon>Desulfacinum</taxon>
    </lineage>
</organism>
<evidence type="ECO:0000313" key="1">
    <source>
        <dbReference type="EMBL" id="HFK96816.1"/>
    </source>
</evidence>
<reference evidence="1" key="1">
    <citation type="journal article" date="2020" name="mSystems">
        <title>Genome- and Community-Level Interaction Insights into Carbon Utilization and Element Cycling Functions of Hydrothermarchaeota in Hydrothermal Sediment.</title>
        <authorList>
            <person name="Zhou Z."/>
            <person name="Liu Y."/>
            <person name="Xu W."/>
            <person name="Pan J."/>
            <person name="Luo Z.H."/>
            <person name="Li M."/>
        </authorList>
    </citation>
    <scope>NUCLEOTIDE SEQUENCE [LARGE SCALE GENOMIC DNA]</scope>
    <source>
        <strain evidence="1">SpSt-456</strain>
    </source>
</reference>
<name>A0A832ED32_9BACT</name>
<protein>
    <submittedName>
        <fullName evidence="1">Uncharacterized protein</fullName>
    </submittedName>
</protein>
<proteinExistence type="predicted"/>
<gene>
    <name evidence="1" type="ORF">ENS06_05765</name>
</gene>
<dbReference type="EMBL" id="DSTK01000016">
    <property type="protein sequence ID" value="HFK96816.1"/>
    <property type="molecule type" value="Genomic_DNA"/>
</dbReference>
<sequence length="414" mass="45878">MNGSKVHIHHPCPQCGGRVTLEDTDRLFQCPYCRIRLVLRSTPHWTYVLPAAQPYRSLSLVYVPYWRFRGLVFALDASDVTDRILDTSAPAVPAPGLPPSLGLRPQAMALRFFDPTEPGTFLEPTVALPSFLRSLGSGLRGRLKGPAAKIFYQAFVGESVSVVYTPFFEKEGELWDAVTGRAVGPWPNGLDPDTAGSRPKSRLLFVPTLCPQCGGDLDGERDAVVLRCRTCGRFWETSGSSFHRVEASFCPGAGGESVWIPFWELDAACHGFSLDTFGDFVGLARIPRHLSPQKAARPFRFWIPAFKIAPRFFLRLARAATIGQTDTDASETLPHGPLYPVTLPSVEAFQACSILLGAASPAKEELFPKIRKGRLAFHGKRLRYLPLRRLSTEWILDVFGFTLPLNALHWGRTL</sequence>
<dbReference type="AlphaFoldDB" id="A0A832ED32"/>
<comment type="caution">
    <text evidence="1">The sequence shown here is derived from an EMBL/GenBank/DDBJ whole genome shotgun (WGS) entry which is preliminary data.</text>
</comment>